<feature type="signal peptide" evidence="1">
    <location>
        <begin position="1"/>
        <end position="26"/>
    </location>
</feature>
<gene>
    <name evidence="2" type="ORF">F511_12161</name>
</gene>
<reference evidence="2 3" key="1">
    <citation type="journal article" date="2015" name="Proc. Natl. Acad. Sci. U.S.A.">
        <title>The resurrection genome of Boea hygrometrica: A blueprint for survival of dehydration.</title>
        <authorList>
            <person name="Xiao L."/>
            <person name="Yang G."/>
            <person name="Zhang L."/>
            <person name="Yang X."/>
            <person name="Zhao S."/>
            <person name="Ji Z."/>
            <person name="Zhou Q."/>
            <person name="Hu M."/>
            <person name="Wang Y."/>
            <person name="Chen M."/>
            <person name="Xu Y."/>
            <person name="Jin H."/>
            <person name="Xiao X."/>
            <person name="Hu G."/>
            <person name="Bao F."/>
            <person name="Hu Y."/>
            <person name="Wan P."/>
            <person name="Li L."/>
            <person name="Deng X."/>
            <person name="Kuang T."/>
            <person name="Xiang C."/>
            <person name="Zhu J.K."/>
            <person name="Oliver M.J."/>
            <person name="He Y."/>
        </authorList>
    </citation>
    <scope>NUCLEOTIDE SEQUENCE [LARGE SCALE GENOMIC DNA]</scope>
    <source>
        <strain evidence="3">cv. XS01</strain>
    </source>
</reference>
<accession>A0A2Z7B468</accession>
<proteinExistence type="predicted"/>
<organism evidence="2 3">
    <name type="scientific">Dorcoceras hygrometricum</name>
    <dbReference type="NCBI Taxonomy" id="472368"/>
    <lineage>
        <taxon>Eukaryota</taxon>
        <taxon>Viridiplantae</taxon>
        <taxon>Streptophyta</taxon>
        <taxon>Embryophyta</taxon>
        <taxon>Tracheophyta</taxon>
        <taxon>Spermatophyta</taxon>
        <taxon>Magnoliopsida</taxon>
        <taxon>eudicotyledons</taxon>
        <taxon>Gunneridae</taxon>
        <taxon>Pentapetalae</taxon>
        <taxon>asterids</taxon>
        <taxon>lamiids</taxon>
        <taxon>Lamiales</taxon>
        <taxon>Gesneriaceae</taxon>
        <taxon>Didymocarpoideae</taxon>
        <taxon>Trichosporeae</taxon>
        <taxon>Loxocarpinae</taxon>
        <taxon>Dorcoceras</taxon>
    </lineage>
</organism>
<evidence type="ECO:0000313" key="2">
    <source>
        <dbReference type="EMBL" id="KZV26489.1"/>
    </source>
</evidence>
<evidence type="ECO:0008006" key="4">
    <source>
        <dbReference type="Google" id="ProtNLM"/>
    </source>
</evidence>
<sequence>MFSNNLFNSCSLSCCLFFVTTLRATAVFFHCAAIGCPDVDLEVLANGTSSCDWMRSNSWQNAVVPTYSNDNVLLSPTPNSLDWLNLSADCHHRKILRLILSAKAKRCRSNLFERHRFAITNSKYHLLVVLRLDTSSSTTSLHLLRLFTTADSFSFLLNVMSLLILQLHLLNSNHLLIVMTSSLLLIASSRMYADVITAVSQFLFASIQQLISSTSEHCSLLLNFSSSILLQ</sequence>
<keyword evidence="3" id="KW-1185">Reference proteome</keyword>
<dbReference type="AlphaFoldDB" id="A0A2Z7B468"/>
<evidence type="ECO:0000256" key="1">
    <source>
        <dbReference type="SAM" id="SignalP"/>
    </source>
</evidence>
<keyword evidence="1" id="KW-0732">Signal</keyword>
<dbReference type="EMBL" id="KV011224">
    <property type="protein sequence ID" value="KZV26489.1"/>
    <property type="molecule type" value="Genomic_DNA"/>
</dbReference>
<name>A0A2Z7B468_9LAMI</name>
<protein>
    <recommendedName>
        <fullName evidence="4">Secreted protein</fullName>
    </recommendedName>
</protein>
<evidence type="ECO:0000313" key="3">
    <source>
        <dbReference type="Proteomes" id="UP000250235"/>
    </source>
</evidence>
<dbReference type="Proteomes" id="UP000250235">
    <property type="component" value="Unassembled WGS sequence"/>
</dbReference>
<feature type="chain" id="PRO_5016362969" description="Secreted protein" evidence="1">
    <location>
        <begin position="27"/>
        <end position="231"/>
    </location>
</feature>